<dbReference type="PROSITE" id="PS50949">
    <property type="entry name" value="HTH_GNTR"/>
    <property type="match status" value="1"/>
</dbReference>
<dbReference type="EMBL" id="FOYR01000001">
    <property type="protein sequence ID" value="SFR42500.1"/>
    <property type="molecule type" value="Genomic_DNA"/>
</dbReference>
<evidence type="ECO:0000256" key="3">
    <source>
        <dbReference type="ARBA" id="ARBA00023163"/>
    </source>
</evidence>
<dbReference type="InterPro" id="IPR036390">
    <property type="entry name" value="WH_DNA-bd_sf"/>
</dbReference>
<dbReference type="SMART" id="SM00345">
    <property type="entry name" value="HTH_GNTR"/>
    <property type="match status" value="1"/>
</dbReference>
<dbReference type="InterPro" id="IPR000524">
    <property type="entry name" value="Tscrpt_reg_HTH_GntR"/>
</dbReference>
<evidence type="ECO:0000313" key="7">
    <source>
        <dbReference type="Proteomes" id="UP000198877"/>
    </source>
</evidence>
<feature type="domain" description="HTH gntR-type" evidence="5">
    <location>
        <begin position="11"/>
        <end position="79"/>
    </location>
</feature>
<dbReference type="PANTHER" id="PTHR38445:SF7">
    <property type="entry name" value="GNTR-FAMILY TRANSCRIPTIONAL REGULATOR"/>
    <property type="match status" value="1"/>
</dbReference>
<dbReference type="AlphaFoldDB" id="A0A1I6GJZ7"/>
<dbReference type="Pfam" id="PF00392">
    <property type="entry name" value="GntR"/>
    <property type="match status" value="1"/>
</dbReference>
<dbReference type="GO" id="GO:0003700">
    <property type="term" value="F:DNA-binding transcription factor activity"/>
    <property type="evidence" value="ECO:0007669"/>
    <property type="project" value="InterPro"/>
</dbReference>
<name>A0A1I6GJZ7_9MICO</name>
<dbReference type="GO" id="GO:0003677">
    <property type="term" value="F:DNA binding"/>
    <property type="evidence" value="ECO:0007669"/>
    <property type="project" value="UniProtKB-KW"/>
</dbReference>
<dbReference type="Gene3D" id="1.10.10.10">
    <property type="entry name" value="Winged helix-like DNA-binding domain superfamily/Winged helix DNA-binding domain"/>
    <property type="match status" value="1"/>
</dbReference>
<keyword evidence="2" id="KW-0238">DNA-binding</keyword>
<organism evidence="6 7">
    <name type="scientific">Microbacterium azadirachtae</name>
    <dbReference type="NCBI Taxonomy" id="582680"/>
    <lineage>
        <taxon>Bacteria</taxon>
        <taxon>Bacillati</taxon>
        <taxon>Actinomycetota</taxon>
        <taxon>Actinomycetes</taxon>
        <taxon>Micrococcales</taxon>
        <taxon>Microbacteriaceae</taxon>
        <taxon>Microbacterium</taxon>
    </lineage>
</organism>
<keyword evidence="1" id="KW-0805">Transcription regulation</keyword>
<gene>
    <name evidence="6" type="ORF">SAMN04488591_1284</name>
</gene>
<evidence type="ECO:0000256" key="2">
    <source>
        <dbReference type="ARBA" id="ARBA00023125"/>
    </source>
</evidence>
<sequence length="136" mass="14005">MLIRIDTDSARPLFEQIAASVRAEVLAGRLRPGDRLPAARELASAIDVNVHTVLRAYQDLRDEGLVDLRRGRGAVLAAAAAPLAEIGEDIAALVRRGAALGVTPATLAALIAAHGSATGDRRGSGAIDGPAAGQER</sequence>
<dbReference type="SUPFAM" id="SSF46785">
    <property type="entry name" value="Winged helix' DNA-binding domain"/>
    <property type="match status" value="1"/>
</dbReference>
<evidence type="ECO:0000256" key="4">
    <source>
        <dbReference type="SAM" id="MobiDB-lite"/>
    </source>
</evidence>
<dbReference type="CDD" id="cd07377">
    <property type="entry name" value="WHTH_GntR"/>
    <property type="match status" value="1"/>
</dbReference>
<evidence type="ECO:0000256" key="1">
    <source>
        <dbReference type="ARBA" id="ARBA00023015"/>
    </source>
</evidence>
<evidence type="ECO:0000313" key="6">
    <source>
        <dbReference type="EMBL" id="SFR42500.1"/>
    </source>
</evidence>
<proteinExistence type="predicted"/>
<accession>A0A1I6GJZ7</accession>
<keyword evidence="3" id="KW-0804">Transcription</keyword>
<evidence type="ECO:0000259" key="5">
    <source>
        <dbReference type="PROSITE" id="PS50949"/>
    </source>
</evidence>
<dbReference type="Proteomes" id="UP000198877">
    <property type="component" value="Unassembled WGS sequence"/>
</dbReference>
<dbReference type="RefSeq" id="WP_091737318.1">
    <property type="nucleotide sequence ID" value="NZ_FOYR01000001.1"/>
</dbReference>
<reference evidence="7" key="1">
    <citation type="submission" date="2016-10" db="EMBL/GenBank/DDBJ databases">
        <authorList>
            <person name="Varghese N."/>
            <person name="Submissions S."/>
        </authorList>
    </citation>
    <scope>NUCLEOTIDE SEQUENCE [LARGE SCALE GENOMIC DNA]</scope>
    <source>
        <strain evidence="7">CL127</strain>
    </source>
</reference>
<dbReference type="InterPro" id="IPR036388">
    <property type="entry name" value="WH-like_DNA-bd_sf"/>
</dbReference>
<protein>
    <submittedName>
        <fullName evidence="6">GntR family transcriptional regulator</fullName>
    </submittedName>
</protein>
<feature type="region of interest" description="Disordered" evidence="4">
    <location>
        <begin position="117"/>
        <end position="136"/>
    </location>
</feature>
<dbReference type="PANTHER" id="PTHR38445">
    <property type="entry name" value="HTH-TYPE TRANSCRIPTIONAL REPRESSOR YTRA"/>
    <property type="match status" value="1"/>
</dbReference>